<accession>A0A4S5BGJ1</accession>
<keyword evidence="8" id="KW-1185">Reference proteome</keyword>
<organism evidence="7 8">
    <name type="scientific">Lampropedia aestuarii</name>
    <dbReference type="NCBI Taxonomy" id="2562762"/>
    <lineage>
        <taxon>Bacteria</taxon>
        <taxon>Pseudomonadati</taxon>
        <taxon>Pseudomonadota</taxon>
        <taxon>Betaproteobacteria</taxon>
        <taxon>Burkholderiales</taxon>
        <taxon>Comamonadaceae</taxon>
        <taxon>Lampropedia</taxon>
    </lineage>
</organism>
<dbReference type="InterPro" id="IPR013324">
    <property type="entry name" value="RNA_pol_sigma_r3/r4-like"/>
</dbReference>
<dbReference type="RefSeq" id="WP_136407502.1">
    <property type="nucleotide sequence ID" value="NZ_JARXRQ010000012.1"/>
</dbReference>
<evidence type="ECO:0000256" key="4">
    <source>
        <dbReference type="ARBA" id="ARBA00023163"/>
    </source>
</evidence>
<comment type="similarity">
    <text evidence="1">Belongs to the sigma-70 factor family. ECF subfamily.</text>
</comment>
<dbReference type="GO" id="GO:0016987">
    <property type="term" value="F:sigma factor activity"/>
    <property type="evidence" value="ECO:0007669"/>
    <property type="project" value="UniProtKB-KW"/>
</dbReference>
<dbReference type="SUPFAM" id="SSF88946">
    <property type="entry name" value="Sigma2 domain of RNA polymerase sigma factors"/>
    <property type="match status" value="1"/>
</dbReference>
<dbReference type="InterPro" id="IPR007627">
    <property type="entry name" value="RNA_pol_sigma70_r2"/>
</dbReference>
<feature type="domain" description="RNA polymerase sigma factor 70 region 4 type 2" evidence="6">
    <location>
        <begin position="134"/>
        <end position="186"/>
    </location>
</feature>
<dbReference type="InterPro" id="IPR039425">
    <property type="entry name" value="RNA_pol_sigma-70-like"/>
</dbReference>
<evidence type="ECO:0000256" key="3">
    <source>
        <dbReference type="ARBA" id="ARBA00023082"/>
    </source>
</evidence>
<dbReference type="GO" id="GO:0003677">
    <property type="term" value="F:DNA binding"/>
    <property type="evidence" value="ECO:0007669"/>
    <property type="project" value="InterPro"/>
</dbReference>
<protein>
    <submittedName>
        <fullName evidence="7">Sigma-70 family RNA polymerase sigma factor</fullName>
    </submittedName>
</protein>
<dbReference type="Pfam" id="PF08281">
    <property type="entry name" value="Sigma70_r4_2"/>
    <property type="match status" value="1"/>
</dbReference>
<comment type="caution">
    <text evidence="7">The sequence shown here is derived from an EMBL/GenBank/DDBJ whole genome shotgun (WGS) entry which is preliminary data.</text>
</comment>
<dbReference type="Gene3D" id="1.10.10.10">
    <property type="entry name" value="Winged helix-like DNA-binding domain superfamily/Winged helix DNA-binding domain"/>
    <property type="match status" value="1"/>
</dbReference>
<evidence type="ECO:0000313" key="8">
    <source>
        <dbReference type="Proteomes" id="UP000306236"/>
    </source>
</evidence>
<dbReference type="Pfam" id="PF04542">
    <property type="entry name" value="Sigma70_r2"/>
    <property type="match status" value="1"/>
</dbReference>
<dbReference type="OrthoDB" id="9784272at2"/>
<dbReference type="AlphaFoldDB" id="A0A4S5BGJ1"/>
<evidence type="ECO:0000256" key="1">
    <source>
        <dbReference type="ARBA" id="ARBA00010641"/>
    </source>
</evidence>
<dbReference type="PANTHER" id="PTHR43133">
    <property type="entry name" value="RNA POLYMERASE ECF-TYPE SIGMA FACTO"/>
    <property type="match status" value="1"/>
</dbReference>
<evidence type="ECO:0000313" key="7">
    <source>
        <dbReference type="EMBL" id="THJ31477.1"/>
    </source>
</evidence>
<dbReference type="InterPro" id="IPR036388">
    <property type="entry name" value="WH-like_DNA-bd_sf"/>
</dbReference>
<dbReference type="Proteomes" id="UP000306236">
    <property type="component" value="Unassembled WGS sequence"/>
</dbReference>
<keyword evidence="2" id="KW-0805">Transcription regulation</keyword>
<dbReference type="NCBIfam" id="NF009189">
    <property type="entry name" value="PRK12537.1"/>
    <property type="match status" value="1"/>
</dbReference>
<dbReference type="CDD" id="cd06171">
    <property type="entry name" value="Sigma70_r4"/>
    <property type="match status" value="1"/>
</dbReference>
<dbReference type="SUPFAM" id="SSF88659">
    <property type="entry name" value="Sigma3 and sigma4 domains of RNA polymerase sigma factors"/>
    <property type="match status" value="1"/>
</dbReference>
<feature type="domain" description="RNA polymerase sigma-70 region 2" evidence="5">
    <location>
        <begin position="31"/>
        <end position="98"/>
    </location>
</feature>
<keyword evidence="4" id="KW-0804">Transcription</keyword>
<proteinExistence type="inferred from homology"/>
<evidence type="ECO:0000256" key="2">
    <source>
        <dbReference type="ARBA" id="ARBA00023015"/>
    </source>
</evidence>
<dbReference type="InterPro" id="IPR014284">
    <property type="entry name" value="RNA_pol_sigma-70_dom"/>
</dbReference>
<keyword evidence="3" id="KW-0731">Sigma factor</keyword>
<name>A0A4S5BGJ1_9BURK</name>
<evidence type="ECO:0000259" key="5">
    <source>
        <dbReference type="Pfam" id="PF04542"/>
    </source>
</evidence>
<dbReference type="InterPro" id="IPR013325">
    <property type="entry name" value="RNA_pol_sigma_r2"/>
</dbReference>
<dbReference type="PANTHER" id="PTHR43133:SF62">
    <property type="entry name" value="RNA POLYMERASE SIGMA FACTOR SIGZ"/>
    <property type="match status" value="1"/>
</dbReference>
<gene>
    <name evidence="7" type="ORF">E8K88_15075</name>
</gene>
<dbReference type="EMBL" id="SSWX01000023">
    <property type="protein sequence ID" value="THJ31477.1"/>
    <property type="molecule type" value="Genomic_DNA"/>
</dbReference>
<reference evidence="7 8" key="1">
    <citation type="submission" date="2019-04" db="EMBL/GenBank/DDBJ databases">
        <title>Lampropedia sp YIM MLB12 draf genome.</title>
        <authorList>
            <person name="Wang Y.-X."/>
        </authorList>
    </citation>
    <scope>NUCLEOTIDE SEQUENCE [LARGE SCALE GENOMIC DNA]</scope>
    <source>
        <strain evidence="7 8">YIM MLB12</strain>
    </source>
</reference>
<sequence>MPPAPLSDNVFDHDAALLACARGDQRALHTIYERESSFLLGVAKRIVRDHATAEDVLHDAFVSIWQRAASFDASRGAGRGWIYSIVRHTALNRLRDSSHETTLDDTATAQYDAQTAMLAWQTQGEAWSRQADLGQLERCLDRLEPERRHCLLHAYVEGCSHSEIATRLKTPLGTVKAWIQRGLRSLRECMQ</sequence>
<evidence type="ECO:0000259" key="6">
    <source>
        <dbReference type="Pfam" id="PF08281"/>
    </source>
</evidence>
<dbReference type="NCBIfam" id="TIGR02937">
    <property type="entry name" value="sigma70-ECF"/>
    <property type="match status" value="1"/>
</dbReference>
<dbReference type="Gene3D" id="1.10.1740.10">
    <property type="match status" value="1"/>
</dbReference>
<dbReference type="GO" id="GO:0006352">
    <property type="term" value="P:DNA-templated transcription initiation"/>
    <property type="evidence" value="ECO:0007669"/>
    <property type="project" value="InterPro"/>
</dbReference>
<dbReference type="InterPro" id="IPR013249">
    <property type="entry name" value="RNA_pol_sigma70_r4_t2"/>
</dbReference>